<keyword evidence="3" id="KW-1003">Cell membrane</keyword>
<reference evidence="9 10" key="1">
    <citation type="submission" date="2012-09" db="EMBL/GenBank/DDBJ databases">
        <title>Draft Genome Sequences of 6 Strains from Genus Thauera.</title>
        <authorList>
            <person name="Liu B."/>
            <person name="Shapleigh J.P."/>
            <person name="Frostegard A.H."/>
        </authorList>
    </citation>
    <scope>NUCLEOTIDE SEQUENCE [LARGE SCALE GENOMIC DNA]</scope>
    <source>
        <strain evidence="10">47Lol / DSM 12138</strain>
    </source>
</reference>
<dbReference type="Pfam" id="PF01757">
    <property type="entry name" value="Acyl_transf_3"/>
    <property type="match status" value="1"/>
</dbReference>
<feature type="transmembrane region" description="Helical" evidence="7">
    <location>
        <begin position="212"/>
        <end position="230"/>
    </location>
</feature>
<dbReference type="GO" id="GO:0016413">
    <property type="term" value="F:O-acetyltransferase activity"/>
    <property type="evidence" value="ECO:0007669"/>
    <property type="project" value="TreeGrafter"/>
</dbReference>
<evidence type="ECO:0000259" key="8">
    <source>
        <dbReference type="Pfam" id="PF01757"/>
    </source>
</evidence>
<sequence length="344" mass="39844">MKHQNEYQQHIHVFRGVAIIFIVFAHTIPSLDWSGWPLTGRVIDAIANQSSIFFFFIAGYLFQHLSARFSFSKYLKQKFKTVILPYILLSIPALFVFTVLTQRTGMWHWFYDLEIWQQLVLFMLTGKHLAPLWFVPTIALFYLFAPLLIWMDRKRPEGYWLIVPLLVLSTYLGRDGPYGPIDKAIYLFPVYLMGMAFSRFKQQAMSLVMRWWFVLLVVASVSIAGVVLGWSSPPYWQMPMKASLALIMTWQLYRYHHLFGHRLDYIAEVSFGIFFIHAYFISAIKVATVYVLYGKVYDGQGAEEIPGNLLTFGLYAALVIVLTVSAIWLAKRILGKNSRMFIGA</sequence>
<organism evidence="9 10">
    <name type="scientific">Thauera linaloolentis (strain DSM 12138 / JCM 21573 / CCUG 41526 / CIP 105981 / IAM 15112 / NBRC 102519 / 47Lol)</name>
    <dbReference type="NCBI Taxonomy" id="1123367"/>
    <lineage>
        <taxon>Bacteria</taxon>
        <taxon>Pseudomonadati</taxon>
        <taxon>Pseudomonadota</taxon>
        <taxon>Betaproteobacteria</taxon>
        <taxon>Rhodocyclales</taxon>
        <taxon>Zoogloeaceae</taxon>
        <taxon>Thauera</taxon>
    </lineage>
</organism>
<feature type="transmembrane region" description="Helical" evidence="7">
    <location>
        <begin position="130"/>
        <end position="150"/>
    </location>
</feature>
<feature type="transmembrane region" description="Helical" evidence="7">
    <location>
        <begin position="12"/>
        <end position="31"/>
    </location>
</feature>
<dbReference type="PANTHER" id="PTHR40074">
    <property type="entry name" value="O-ACETYLTRANSFERASE WECH"/>
    <property type="match status" value="1"/>
</dbReference>
<feature type="transmembrane region" description="Helical" evidence="7">
    <location>
        <begin position="83"/>
        <end position="110"/>
    </location>
</feature>
<comment type="subcellular location">
    <subcellularLocation>
        <location evidence="1">Cell membrane</location>
        <topology evidence="1">Multi-pass membrane protein</topology>
    </subcellularLocation>
</comment>
<feature type="domain" description="Acyltransferase 3" evidence="8">
    <location>
        <begin position="11"/>
        <end position="325"/>
    </location>
</feature>
<feature type="transmembrane region" description="Helical" evidence="7">
    <location>
        <begin position="265"/>
        <end position="292"/>
    </location>
</feature>
<evidence type="ECO:0000256" key="1">
    <source>
        <dbReference type="ARBA" id="ARBA00004651"/>
    </source>
</evidence>
<dbReference type="Proteomes" id="UP000013232">
    <property type="component" value="Unassembled WGS sequence"/>
</dbReference>
<keyword evidence="5 7" id="KW-1133">Transmembrane helix</keyword>
<comment type="similarity">
    <text evidence="2">Belongs to the acyltransferase 3 family.</text>
</comment>
<feature type="transmembrane region" description="Helical" evidence="7">
    <location>
        <begin position="157"/>
        <end position="172"/>
    </location>
</feature>
<feature type="transmembrane region" description="Helical" evidence="7">
    <location>
        <begin position="312"/>
        <end position="330"/>
    </location>
</feature>
<dbReference type="PANTHER" id="PTHR40074:SF2">
    <property type="entry name" value="O-ACETYLTRANSFERASE WECH"/>
    <property type="match status" value="1"/>
</dbReference>
<dbReference type="InterPro" id="IPR002656">
    <property type="entry name" value="Acyl_transf_3_dom"/>
</dbReference>
<accession>N6ZEK1</accession>
<protein>
    <submittedName>
        <fullName evidence="9">Acyltransferase domain, membrane protein</fullName>
    </submittedName>
</protein>
<dbReference type="GO" id="GO:0009246">
    <property type="term" value="P:enterobacterial common antigen biosynthetic process"/>
    <property type="evidence" value="ECO:0007669"/>
    <property type="project" value="TreeGrafter"/>
</dbReference>
<keyword evidence="6 7" id="KW-0472">Membrane</keyword>
<evidence type="ECO:0000256" key="5">
    <source>
        <dbReference type="ARBA" id="ARBA00022989"/>
    </source>
</evidence>
<keyword evidence="4 7" id="KW-0812">Transmembrane</keyword>
<evidence type="ECO:0000256" key="4">
    <source>
        <dbReference type="ARBA" id="ARBA00022692"/>
    </source>
</evidence>
<dbReference type="EMBL" id="AMXE01000001">
    <property type="protein sequence ID" value="ENO90599.1"/>
    <property type="molecule type" value="Genomic_DNA"/>
</dbReference>
<dbReference type="RefSeq" id="WP_004332303.1">
    <property type="nucleotide sequence ID" value="NZ_AMXE01000001.1"/>
</dbReference>
<keyword evidence="9" id="KW-0012">Acyltransferase</keyword>
<name>N6ZEK1_THAL4</name>
<proteinExistence type="inferred from homology"/>
<evidence type="ECO:0000256" key="6">
    <source>
        <dbReference type="ARBA" id="ARBA00023136"/>
    </source>
</evidence>
<keyword evidence="9" id="KW-0808">Transferase</keyword>
<evidence type="ECO:0000313" key="9">
    <source>
        <dbReference type="EMBL" id="ENO90599.1"/>
    </source>
</evidence>
<dbReference type="AlphaFoldDB" id="N6ZEK1"/>
<feature type="transmembrane region" description="Helical" evidence="7">
    <location>
        <begin position="51"/>
        <end position="71"/>
    </location>
</feature>
<dbReference type="OrthoDB" id="7579632at2"/>
<keyword evidence="10" id="KW-1185">Reference proteome</keyword>
<evidence type="ECO:0000256" key="3">
    <source>
        <dbReference type="ARBA" id="ARBA00022475"/>
    </source>
</evidence>
<evidence type="ECO:0000313" key="10">
    <source>
        <dbReference type="Proteomes" id="UP000013232"/>
    </source>
</evidence>
<evidence type="ECO:0000256" key="7">
    <source>
        <dbReference type="SAM" id="Phobius"/>
    </source>
</evidence>
<dbReference type="STRING" id="1123367.GCA_000621305_02031"/>
<dbReference type="GO" id="GO:0005886">
    <property type="term" value="C:plasma membrane"/>
    <property type="evidence" value="ECO:0007669"/>
    <property type="project" value="UniProtKB-SubCell"/>
</dbReference>
<gene>
    <name evidence="9" type="ORF">C666_00195</name>
</gene>
<dbReference type="eggNOG" id="COG1835">
    <property type="taxonomic scope" value="Bacteria"/>
</dbReference>
<evidence type="ECO:0000256" key="2">
    <source>
        <dbReference type="ARBA" id="ARBA00007400"/>
    </source>
</evidence>
<comment type="caution">
    <text evidence="9">The sequence shown here is derived from an EMBL/GenBank/DDBJ whole genome shotgun (WGS) entry which is preliminary data.</text>
</comment>